<sequence length="68" mass="7676">MCVIWVCDEEEHVLATWQAPGSCPYCGGAIIGADVQRAWRLCFVPICFSGRRRRFHCSFCNRPLVAVS</sequence>
<accession>A0A9Q0CU08</accession>
<dbReference type="AlphaFoldDB" id="A0A9Q0CU08"/>
<proteinExistence type="predicted"/>
<evidence type="ECO:0000313" key="1">
    <source>
        <dbReference type="EMBL" id="KAJ1699993.1"/>
    </source>
</evidence>
<keyword evidence="2" id="KW-1185">Reference proteome</keyword>
<organism evidence="1 2">
    <name type="scientific">Rhynchospora breviuscula</name>
    <dbReference type="NCBI Taxonomy" id="2022672"/>
    <lineage>
        <taxon>Eukaryota</taxon>
        <taxon>Viridiplantae</taxon>
        <taxon>Streptophyta</taxon>
        <taxon>Embryophyta</taxon>
        <taxon>Tracheophyta</taxon>
        <taxon>Spermatophyta</taxon>
        <taxon>Magnoliopsida</taxon>
        <taxon>Liliopsida</taxon>
        <taxon>Poales</taxon>
        <taxon>Cyperaceae</taxon>
        <taxon>Cyperoideae</taxon>
        <taxon>Rhynchosporeae</taxon>
        <taxon>Rhynchospora</taxon>
    </lineage>
</organism>
<dbReference type="OrthoDB" id="610577at2759"/>
<dbReference type="PANTHER" id="PTHR33320:SF28">
    <property type="entry name" value="METHIONYL-TRNA SYNTHETASE"/>
    <property type="match status" value="1"/>
</dbReference>
<evidence type="ECO:0000313" key="2">
    <source>
        <dbReference type="Proteomes" id="UP001151287"/>
    </source>
</evidence>
<name>A0A9Q0CU08_9POAL</name>
<dbReference type="PANTHER" id="PTHR33320">
    <property type="entry name" value="METHIONYL-TRNA SYNTHETASE"/>
    <property type="match status" value="1"/>
</dbReference>
<gene>
    <name evidence="1" type="ORF">LUZ63_008505</name>
</gene>
<comment type="caution">
    <text evidence="1">The sequence shown here is derived from an EMBL/GenBank/DDBJ whole genome shotgun (WGS) entry which is preliminary data.</text>
</comment>
<protein>
    <submittedName>
        <fullName evidence="1">Uncharacterized protein</fullName>
    </submittedName>
</protein>
<reference evidence="1" key="1">
    <citation type="journal article" date="2022" name="Cell">
        <title>Repeat-based holocentromeres influence genome architecture and karyotype evolution.</title>
        <authorList>
            <person name="Hofstatter P.G."/>
            <person name="Thangavel G."/>
            <person name="Lux T."/>
            <person name="Neumann P."/>
            <person name="Vondrak T."/>
            <person name="Novak P."/>
            <person name="Zhang M."/>
            <person name="Costa L."/>
            <person name="Castellani M."/>
            <person name="Scott A."/>
            <person name="Toegelov H."/>
            <person name="Fuchs J."/>
            <person name="Mata-Sucre Y."/>
            <person name="Dias Y."/>
            <person name="Vanzela A.L.L."/>
            <person name="Huettel B."/>
            <person name="Almeida C.C.S."/>
            <person name="Simkova H."/>
            <person name="Souza G."/>
            <person name="Pedrosa-Harand A."/>
            <person name="Macas J."/>
            <person name="Mayer K.F.X."/>
            <person name="Houben A."/>
            <person name="Marques A."/>
        </authorList>
    </citation>
    <scope>NUCLEOTIDE SEQUENCE</scope>
    <source>
        <strain evidence="1">RhyBre1mFocal</strain>
    </source>
</reference>
<dbReference type="EMBL" id="JAMQYH010000002">
    <property type="protein sequence ID" value="KAJ1699993.1"/>
    <property type="molecule type" value="Genomic_DNA"/>
</dbReference>
<dbReference type="Proteomes" id="UP001151287">
    <property type="component" value="Unassembled WGS sequence"/>
</dbReference>